<dbReference type="NCBIfam" id="TIGR00409">
    <property type="entry name" value="proS_fam_II"/>
    <property type="match status" value="1"/>
</dbReference>
<proteinExistence type="predicted"/>
<dbReference type="Gene3D" id="3.30.930.10">
    <property type="entry name" value="Bira Bifunctional Protein, Domain 2"/>
    <property type="match status" value="2"/>
</dbReference>
<dbReference type="InterPro" id="IPR004500">
    <property type="entry name" value="Pro-tRNA-synth_IIa_bac-type"/>
</dbReference>
<evidence type="ECO:0000313" key="12">
    <source>
        <dbReference type="Proteomes" id="UP000782843"/>
    </source>
</evidence>
<evidence type="ECO:0000256" key="6">
    <source>
        <dbReference type="ARBA" id="ARBA00022917"/>
    </source>
</evidence>
<dbReference type="Pfam" id="PF04073">
    <property type="entry name" value="tRNA_edit"/>
    <property type="match status" value="1"/>
</dbReference>
<dbReference type="InterPro" id="IPR002316">
    <property type="entry name" value="Pro-tRNA-ligase_IIa"/>
</dbReference>
<evidence type="ECO:0000256" key="5">
    <source>
        <dbReference type="ARBA" id="ARBA00022840"/>
    </source>
</evidence>
<dbReference type="InterPro" id="IPR004154">
    <property type="entry name" value="Anticodon-bd"/>
</dbReference>
<dbReference type="InterPro" id="IPR050062">
    <property type="entry name" value="Pro-tRNA_synthetase"/>
</dbReference>
<dbReference type="Pfam" id="PF00587">
    <property type="entry name" value="tRNA-synt_2b"/>
    <property type="match status" value="1"/>
</dbReference>
<dbReference type="Proteomes" id="UP000782843">
    <property type="component" value="Unassembled WGS sequence"/>
</dbReference>
<dbReference type="InterPro" id="IPR002314">
    <property type="entry name" value="aa-tRNA-synt_IIb"/>
</dbReference>
<evidence type="ECO:0000256" key="1">
    <source>
        <dbReference type="ARBA" id="ARBA00012831"/>
    </source>
</evidence>
<keyword evidence="6" id="KW-0648">Protein biosynthesis</keyword>
<dbReference type="Gene3D" id="3.40.50.800">
    <property type="entry name" value="Anticodon-binding domain"/>
    <property type="match status" value="1"/>
</dbReference>
<protein>
    <recommendedName>
        <fullName evidence="2 9">Proline--tRNA ligase</fullName>
        <ecNumber evidence="1 9">6.1.1.15</ecNumber>
    </recommendedName>
</protein>
<keyword evidence="4" id="KW-0547">Nucleotide-binding</keyword>
<evidence type="ECO:0000256" key="4">
    <source>
        <dbReference type="ARBA" id="ARBA00022741"/>
    </source>
</evidence>
<keyword evidence="3 11" id="KW-0436">Ligase</keyword>
<comment type="catalytic activity">
    <reaction evidence="8">
        <text>tRNA(Pro) + L-proline + ATP = L-prolyl-tRNA(Pro) + AMP + diphosphate</text>
        <dbReference type="Rhea" id="RHEA:14305"/>
        <dbReference type="Rhea" id="RHEA-COMP:9700"/>
        <dbReference type="Rhea" id="RHEA-COMP:9702"/>
        <dbReference type="ChEBI" id="CHEBI:30616"/>
        <dbReference type="ChEBI" id="CHEBI:33019"/>
        <dbReference type="ChEBI" id="CHEBI:60039"/>
        <dbReference type="ChEBI" id="CHEBI:78442"/>
        <dbReference type="ChEBI" id="CHEBI:78532"/>
        <dbReference type="ChEBI" id="CHEBI:456215"/>
        <dbReference type="EC" id="6.1.1.15"/>
    </reaction>
</comment>
<dbReference type="InterPro" id="IPR036621">
    <property type="entry name" value="Anticodon-bd_dom_sf"/>
</dbReference>
<dbReference type="EMBL" id="JAGQLG010000155">
    <property type="protein sequence ID" value="MCA9382522.1"/>
    <property type="molecule type" value="Genomic_DNA"/>
</dbReference>
<dbReference type="PRINTS" id="PR01046">
    <property type="entry name" value="TRNASYNTHPRO"/>
</dbReference>
<dbReference type="GO" id="GO:0002161">
    <property type="term" value="F:aminoacyl-tRNA deacylase activity"/>
    <property type="evidence" value="ECO:0007669"/>
    <property type="project" value="InterPro"/>
</dbReference>
<evidence type="ECO:0000256" key="8">
    <source>
        <dbReference type="ARBA" id="ARBA00047671"/>
    </source>
</evidence>
<dbReference type="GO" id="GO:0005829">
    <property type="term" value="C:cytosol"/>
    <property type="evidence" value="ECO:0007669"/>
    <property type="project" value="TreeGrafter"/>
</dbReference>
<evidence type="ECO:0000256" key="2">
    <source>
        <dbReference type="ARBA" id="ARBA00019110"/>
    </source>
</evidence>
<comment type="caution">
    <text evidence="11">The sequence shown here is derived from an EMBL/GenBank/DDBJ whole genome shotgun (WGS) entry which is preliminary data.</text>
</comment>
<dbReference type="GO" id="GO:0006433">
    <property type="term" value="P:prolyl-tRNA aminoacylation"/>
    <property type="evidence" value="ECO:0007669"/>
    <property type="project" value="UniProtKB-UniRule"/>
</dbReference>
<dbReference type="Pfam" id="PF03129">
    <property type="entry name" value="HGTP_anticodon"/>
    <property type="match status" value="1"/>
</dbReference>
<name>A0A955L3W5_9BACT</name>
<reference evidence="11" key="1">
    <citation type="submission" date="2020-04" db="EMBL/GenBank/DDBJ databases">
        <authorList>
            <person name="Zhang T."/>
        </authorList>
    </citation>
    <scope>NUCLEOTIDE SEQUENCE</scope>
    <source>
        <strain evidence="11">HKST-UBA10</strain>
    </source>
</reference>
<keyword evidence="7" id="KW-0030">Aminoacyl-tRNA synthetase</keyword>
<dbReference type="InterPro" id="IPR045864">
    <property type="entry name" value="aa-tRNA-synth_II/BPL/LPL"/>
</dbReference>
<dbReference type="PROSITE" id="PS50862">
    <property type="entry name" value="AA_TRNA_LIGASE_II"/>
    <property type="match status" value="1"/>
</dbReference>
<evidence type="ECO:0000256" key="3">
    <source>
        <dbReference type="ARBA" id="ARBA00022598"/>
    </source>
</evidence>
<evidence type="ECO:0000259" key="10">
    <source>
        <dbReference type="PROSITE" id="PS50862"/>
    </source>
</evidence>
<evidence type="ECO:0000256" key="7">
    <source>
        <dbReference type="ARBA" id="ARBA00023146"/>
    </source>
</evidence>
<dbReference type="GO" id="GO:0004827">
    <property type="term" value="F:proline-tRNA ligase activity"/>
    <property type="evidence" value="ECO:0007669"/>
    <property type="project" value="UniProtKB-UniRule"/>
</dbReference>
<feature type="domain" description="Aminoacyl-transfer RNA synthetases class-II family profile" evidence="10">
    <location>
        <begin position="17"/>
        <end position="470"/>
    </location>
</feature>
<gene>
    <name evidence="11" type="primary">proS</name>
    <name evidence="11" type="ORF">KC660_03895</name>
</gene>
<organism evidence="11 12">
    <name type="scientific">Candidatus Dojkabacteria bacterium</name>
    <dbReference type="NCBI Taxonomy" id="2099670"/>
    <lineage>
        <taxon>Bacteria</taxon>
        <taxon>Candidatus Dojkabacteria</taxon>
    </lineage>
</organism>
<sequence length="562" mass="63811">MKYSRLFGKTVREAKRDMTAVSHKLLYQAGFTRELSAGRYEMLPLGMRVEQKLIALIDKEMERIGSQRVSIPILQPMEFWKKSNRDKAWGSSLMRIKDARDAEFALSATGEGVITEMVAGENPTYKDLPIVVHQFIIKLRDELRPKGGLLRTREFIMKDAYSFNESEEDFMKTYNSFYEAYSNICNEIGLTDFYPVIADSGALGGDYCHEFQVPCEAGEDFIVKCNKCDYAANTELAVFEREEINKNEEEKEFKMVDLPYEVQKIKDLVDHYNMPEERFIKNVVYKTSDGQLVIATVTGNLDVNAFKLAKLVGKGELSEASEEDLVSIGAKTGFVHSWGYEEHKDNIIFAADIGLKTARNLYGGYKTDTQDPINVNYGRDFTSDLEGDIAEVPDGAVCMKCKGELSRIKTTEFGHIFKYDHFYTEHHDGFFVSKEGEKKLMYMGAYGIGIGRAIALVVEKHHDENGIIWPESVAPYKYHLVSLDYEKDPAVKELTDKVYEKLNGDILWDDRTDLSAGAKFADADLIGCPIRLVVSKRSLDAGGIEMKRRDEKESKVVKIEEI</sequence>
<accession>A0A955L3W5</accession>
<dbReference type="SUPFAM" id="SSF55826">
    <property type="entry name" value="YbaK/ProRS associated domain"/>
    <property type="match status" value="1"/>
</dbReference>
<evidence type="ECO:0000256" key="9">
    <source>
        <dbReference type="NCBIfam" id="TIGR00409"/>
    </source>
</evidence>
<dbReference type="SUPFAM" id="SSF52954">
    <property type="entry name" value="Class II aaRS ABD-related"/>
    <property type="match status" value="1"/>
</dbReference>
<dbReference type="PANTHER" id="PTHR42753">
    <property type="entry name" value="MITOCHONDRIAL RIBOSOME PROTEIN L39/PROLYL-TRNA LIGASE FAMILY MEMBER"/>
    <property type="match status" value="1"/>
</dbReference>
<dbReference type="PANTHER" id="PTHR42753:SF2">
    <property type="entry name" value="PROLINE--TRNA LIGASE"/>
    <property type="match status" value="1"/>
</dbReference>
<dbReference type="AlphaFoldDB" id="A0A955L3W5"/>
<dbReference type="InterPro" id="IPR006195">
    <property type="entry name" value="aa-tRNA-synth_II"/>
</dbReference>
<dbReference type="EC" id="6.1.1.15" evidence="1 9"/>
<dbReference type="InterPro" id="IPR036754">
    <property type="entry name" value="YbaK/aa-tRNA-synt-asso_dom_sf"/>
</dbReference>
<dbReference type="GO" id="GO:0005524">
    <property type="term" value="F:ATP binding"/>
    <property type="evidence" value="ECO:0007669"/>
    <property type="project" value="UniProtKB-KW"/>
</dbReference>
<keyword evidence="5" id="KW-0067">ATP-binding</keyword>
<dbReference type="SUPFAM" id="SSF55681">
    <property type="entry name" value="Class II aaRS and biotin synthetases"/>
    <property type="match status" value="1"/>
</dbReference>
<evidence type="ECO:0000313" key="11">
    <source>
        <dbReference type="EMBL" id="MCA9382522.1"/>
    </source>
</evidence>
<reference evidence="11" key="2">
    <citation type="journal article" date="2021" name="Microbiome">
        <title>Successional dynamics and alternative stable states in a saline activated sludge microbial community over 9 years.</title>
        <authorList>
            <person name="Wang Y."/>
            <person name="Ye J."/>
            <person name="Ju F."/>
            <person name="Liu L."/>
            <person name="Boyd J.A."/>
            <person name="Deng Y."/>
            <person name="Parks D.H."/>
            <person name="Jiang X."/>
            <person name="Yin X."/>
            <person name="Woodcroft B.J."/>
            <person name="Tyson G.W."/>
            <person name="Hugenholtz P."/>
            <person name="Polz M.F."/>
            <person name="Zhang T."/>
        </authorList>
    </citation>
    <scope>NUCLEOTIDE SEQUENCE</scope>
    <source>
        <strain evidence="11">HKST-UBA10</strain>
    </source>
</reference>
<dbReference type="InterPro" id="IPR007214">
    <property type="entry name" value="YbaK/aa-tRNA-synth-assoc-dom"/>
</dbReference>